<feature type="compositionally biased region" description="Basic and acidic residues" evidence="1">
    <location>
        <begin position="28"/>
        <end position="54"/>
    </location>
</feature>
<evidence type="ECO:0000256" key="1">
    <source>
        <dbReference type="SAM" id="MobiDB-lite"/>
    </source>
</evidence>
<gene>
    <name evidence="2" type="ORF">Scep_009989</name>
</gene>
<protein>
    <submittedName>
        <fullName evidence="2">Uncharacterized protein</fullName>
    </submittedName>
</protein>
<feature type="compositionally biased region" description="Basic and acidic residues" evidence="1">
    <location>
        <begin position="61"/>
        <end position="73"/>
    </location>
</feature>
<evidence type="ECO:0000313" key="3">
    <source>
        <dbReference type="Proteomes" id="UP001419268"/>
    </source>
</evidence>
<feature type="region of interest" description="Disordered" evidence="1">
    <location>
        <begin position="1"/>
        <end position="131"/>
    </location>
</feature>
<comment type="caution">
    <text evidence="2">The sequence shown here is derived from an EMBL/GenBank/DDBJ whole genome shotgun (WGS) entry which is preliminary data.</text>
</comment>
<sequence length="208" mass="22587">MDAAVSGDVVEVNADGGEVSEDGDPTAEAEREGREAGSAEREEDREDSAHDNRNGRRRERRSVQRDEGGKEGVETDGGGEAVGAKERDEDRSRKMRAGVETDGGGEAVGAEDRAERLGEVTGAERDEVGENLSKSALAARTESEPAEEMVGAEAVRGVQRRLIKKVDAREYESNIVELIERKETTPLKLLMPQETVRVGRTASSRYEC</sequence>
<accession>A0AAP0JU63</accession>
<reference evidence="2 3" key="1">
    <citation type="submission" date="2024-01" db="EMBL/GenBank/DDBJ databases">
        <title>Genome assemblies of Stephania.</title>
        <authorList>
            <person name="Yang L."/>
        </authorList>
    </citation>
    <scope>NUCLEOTIDE SEQUENCE [LARGE SCALE GENOMIC DNA]</scope>
    <source>
        <strain evidence="2">JXDWG</strain>
        <tissue evidence="2">Leaf</tissue>
    </source>
</reference>
<evidence type="ECO:0000313" key="2">
    <source>
        <dbReference type="EMBL" id="KAK9140308.1"/>
    </source>
</evidence>
<feature type="compositionally biased region" description="Basic and acidic residues" evidence="1">
    <location>
        <begin position="83"/>
        <end position="92"/>
    </location>
</feature>
<dbReference type="Proteomes" id="UP001419268">
    <property type="component" value="Unassembled WGS sequence"/>
</dbReference>
<keyword evidence="3" id="KW-1185">Reference proteome</keyword>
<organism evidence="2 3">
    <name type="scientific">Stephania cephalantha</name>
    <dbReference type="NCBI Taxonomy" id="152367"/>
    <lineage>
        <taxon>Eukaryota</taxon>
        <taxon>Viridiplantae</taxon>
        <taxon>Streptophyta</taxon>
        <taxon>Embryophyta</taxon>
        <taxon>Tracheophyta</taxon>
        <taxon>Spermatophyta</taxon>
        <taxon>Magnoliopsida</taxon>
        <taxon>Ranunculales</taxon>
        <taxon>Menispermaceae</taxon>
        <taxon>Menispermoideae</taxon>
        <taxon>Cissampelideae</taxon>
        <taxon>Stephania</taxon>
    </lineage>
</organism>
<feature type="compositionally biased region" description="Acidic residues" evidence="1">
    <location>
        <begin position="18"/>
        <end position="27"/>
    </location>
</feature>
<feature type="compositionally biased region" description="Basic and acidic residues" evidence="1">
    <location>
        <begin position="110"/>
        <end position="128"/>
    </location>
</feature>
<name>A0AAP0JU63_9MAGN</name>
<proteinExistence type="predicted"/>
<dbReference type="AlphaFoldDB" id="A0AAP0JU63"/>
<dbReference type="EMBL" id="JBBNAG010000004">
    <property type="protein sequence ID" value="KAK9140308.1"/>
    <property type="molecule type" value="Genomic_DNA"/>
</dbReference>